<proteinExistence type="predicted"/>
<evidence type="ECO:0000313" key="5">
    <source>
        <dbReference type="Proteomes" id="UP000011555"/>
    </source>
</evidence>
<dbReference type="Proteomes" id="UP000186547">
    <property type="component" value="Chromosome"/>
</dbReference>
<evidence type="ECO:0000256" key="2">
    <source>
        <dbReference type="SAM" id="Phobius"/>
    </source>
</evidence>
<reference evidence="3" key="3">
    <citation type="submission" date="2017-01" db="EMBL/GenBank/DDBJ databases">
        <authorList>
            <person name="Mah S.A."/>
            <person name="Swanson W.J."/>
            <person name="Moy G.W."/>
            <person name="Vacquier V.D."/>
        </authorList>
    </citation>
    <scope>NUCLEOTIDE SEQUENCE</scope>
    <source>
        <strain evidence="3">AJ5</strain>
    </source>
</reference>
<name>M0LT82_NATLA</name>
<dbReference type="AlphaFoldDB" id="M0LT82"/>
<dbReference type="RefSeq" id="WP_007140771.1">
    <property type="nucleotide sequence ID" value="NZ_AOLZ01000023.1"/>
</dbReference>
<evidence type="ECO:0000256" key="1">
    <source>
        <dbReference type="SAM" id="MobiDB-lite"/>
    </source>
</evidence>
<sequence>MCPDTDRGDAPTGPDDGSSLEPVATPPRLSSRILVTWFELTLVGLAGGFLGAAVEGPPGFVIYLAVSLLTVGIVFHNVNELVKGWLRASSTRAPE</sequence>
<accession>M0LT82</accession>
<organism evidence="4 5">
    <name type="scientific">Natronobacterium lacisalsi AJ5</name>
    <dbReference type="NCBI Taxonomy" id="358396"/>
    <lineage>
        <taxon>Archaea</taxon>
        <taxon>Methanobacteriati</taxon>
        <taxon>Methanobacteriota</taxon>
        <taxon>Stenosarchaea group</taxon>
        <taxon>Halobacteria</taxon>
        <taxon>Halobacteriales</taxon>
        <taxon>Natrialbaceae</taxon>
        <taxon>Natronobacterium</taxon>
    </lineage>
</organism>
<dbReference type="EMBL" id="CP019285">
    <property type="protein sequence ID" value="APW99620.1"/>
    <property type="molecule type" value="Genomic_DNA"/>
</dbReference>
<dbReference type="Proteomes" id="UP000011555">
    <property type="component" value="Unassembled WGS sequence"/>
</dbReference>
<feature type="transmembrane region" description="Helical" evidence="2">
    <location>
        <begin position="34"/>
        <end position="54"/>
    </location>
</feature>
<feature type="region of interest" description="Disordered" evidence="1">
    <location>
        <begin position="1"/>
        <end position="25"/>
    </location>
</feature>
<dbReference type="EMBL" id="AOLZ01000023">
    <property type="protein sequence ID" value="EMA35594.1"/>
    <property type="molecule type" value="Genomic_DNA"/>
</dbReference>
<dbReference type="KEGG" id="hlc:CHINAEXTREME18405"/>
<dbReference type="STRING" id="358396.CHINAEXTREME_18405"/>
<dbReference type="GeneID" id="30923139"/>
<reference evidence="4 5" key="2">
    <citation type="journal article" date="2014" name="PLoS Genet.">
        <title>Phylogenetically driven sequencing of extremely halophilic archaea reveals strategies for static and dynamic osmo-response.</title>
        <authorList>
            <person name="Becker E.A."/>
            <person name="Seitzer P.M."/>
            <person name="Tritt A."/>
            <person name="Larsen D."/>
            <person name="Krusor M."/>
            <person name="Yao A.I."/>
            <person name="Wu D."/>
            <person name="Madern D."/>
            <person name="Eisen J.A."/>
            <person name="Darling A.E."/>
            <person name="Facciotti M.T."/>
        </authorList>
    </citation>
    <scope>NUCLEOTIDE SEQUENCE [LARGE SCALE GENOMIC DNA]</scope>
    <source>
        <strain evidence="4 5">AJ5</strain>
    </source>
</reference>
<gene>
    <name evidence="4" type="ORF">C445_05158</name>
    <name evidence="3" type="ORF">CHINAEXTREME_18405</name>
</gene>
<protein>
    <submittedName>
        <fullName evidence="4">Uncharacterized protein</fullName>
    </submittedName>
</protein>
<keyword evidence="2" id="KW-1133">Transmembrane helix</keyword>
<keyword evidence="2" id="KW-0812">Transmembrane</keyword>
<evidence type="ECO:0000313" key="3">
    <source>
        <dbReference type="EMBL" id="APW99620.1"/>
    </source>
</evidence>
<reference evidence="3 6" key="1">
    <citation type="journal article" date="2011" name="J. Bacteriol.">
        <title>Genome sequence of Halobiforma lacisalsi AJ5, an extremely halophilic archaeon which harbors a bop gene.</title>
        <authorList>
            <person name="Jiang X."/>
            <person name="Wang S."/>
            <person name="Cheng H."/>
            <person name="Huo Y."/>
            <person name="Zhang X."/>
            <person name="Zhu X."/>
            <person name="Han X."/>
            <person name="Ni P."/>
            <person name="Wu M."/>
        </authorList>
    </citation>
    <scope>NUCLEOTIDE SEQUENCE [LARGE SCALE GENOMIC DNA]</scope>
    <source>
        <strain evidence="3 6">AJ5</strain>
    </source>
</reference>
<keyword evidence="2" id="KW-0472">Membrane</keyword>
<keyword evidence="5" id="KW-1185">Reference proteome</keyword>
<evidence type="ECO:0000313" key="6">
    <source>
        <dbReference type="Proteomes" id="UP000186547"/>
    </source>
</evidence>
<dbReference type="eggNOG" id="arCOG11917">
    <property type="taxonomic scope" value="Archaea"/>
</dbReference>
<feature type="transmembrane region" description="Helical" evidence="2">
    <location>
        <begin position="60"/>
        <end position="78"/>
    </location>
</feature>
<evidence type="ECO:0000313" key="4">
    <source>
        <dbReference type="EMBL" id="EMA35594.1"/>
    </source>
</evidence>